<reference evidence="2" key="2">
    <citation type="journal article" date="2021" name="PeerJ">
        <title>Extensive microbial diversity within the chicken gut microbiome revealed by metagenomics and culture.</title>
        <authorList>
            <person name="Gilroy R."/>
            <person name="Ravi A."/>
            <person name="Getino M."/>
            <person name="Pursley I."/>
            <person name="Horton D.L."/>
            <person name="Alikhan N.F."/>
            <person name="Baker D."/>
            <person name="Gharbi K."/>
            <person name="Hall N."/>
            <person name="Watson M."/>
            <person name="Adriaenssens E.M."/>
            <person name="Foster-Nyarko E."/>
            <person name="Jarju S."/>
            <person name="Secka A."/>
            <person name="Antonio M."/>
            <person name="Oren A."/>
            <person name="Chaudhuri R.R."/>
            <person name="La Ragione R."/>
            <person name="Hildebrand F."/>
            <person name="Pallen M.J."/>
        </authorList>
    </citation>
    <scope>NUCLEOTIDE SEQUENCE</scope>
    <source>
        <strain evidence="2">CHK152-2994</strain>
    </source>
</reference>
<organism evidence="2 3">
    <name type="scientific">Candidatus Scatenecus faecavium</name>
    <dbReference type="NCBI Taxonomy" id="2840915"/>
    <lineage>
        <taxon>Bacteria</taxon>
        <taxon>Candidatus Scatenecus</taxon>
    </lineage>
</organism>
<keyword evidence="1" id="KW-0472">Membrane</keyword>
<proteinExistence type="predicted"/>
<gene>
    <name evidence="2" type="ORF">IAD41_01285</name>
</gene>
<feature type="transmembrane region" description="Helical" evidence="1">
    <location>
        <begin position="140"/>
        <end position="160"/>
    </location>
</feature>
<evidence type="ECO:0000313" key="3">
    <source>
        <dbReference type="Proteomes" id="UP000824139"/>
    </source>
</evidence>
<dbReference type="EMBL" id="DVJO01000029">
    <property type="protein sequence ID" value="HIS82224.1"/>
    <property type="molecule type" value="Genomic_DNA"/>
</dbReference>
<name>A0A9D1K4C9_9BACT</name>
<protein>
    <submittedName>
        <fullName evidence="2">Uncharacterized protein</fullName>
    </submittedName>
</protein>
<feature type="transmembrane region" description="Helical" evidence="1">
    <location>
        <begin position="103"/>
        <end position="120"/>
    </location>
</feature>
<dbReference type="Proteomes" id="UP000824139">
    <property type="component" value="Unassembled WGS sequence"/>
</dbReference>
<comment type="caution">
    <text evidence="2">The sequence shown here is derived from an EMBL/GenBank/DDBJ whole genome shotgun (WGS) entry which is preliminary data.</text>
</comment>
<evidence type="ECO:0000256" key="1">
    <source>
        <dbReference type="SAM" id="Phobius"/>
    </source>
</evidence>
<sequence>MNLTINTPLIDKKQNSYVTATTKTASAAGAIAGVGIALTAISRKRGLKVPSSFKDPKKVVDIFKKMEIKEADAIKIASASIGGGLLGGSLTDSKNIKAKTKEGIVQLVGNYIIPTIFVGMGIKLNKLLNNKFKFPPVTKAIQFGFGFTSLIAGVVAGNRVSREINKNVFKEDAYRKLSWKDWILQGDNVCLVTSVSNSGTNTAKIASRFIPAVNIIPGYLVGIKQK</sequence>
<feature type="transmembrane region" description="Helical" evidence="1">
    <location>
        <begin position="20"/>
        <end position="41"/>
    </location>
</feature>
<accession>A0A9D1K4C9</accession>
<keyword evidence="1" id="KW-1133">Transmembrane helix</keyword>
<reference evidence="2" key="1">
    <citation type="submission" date="2020-10" db="EMBL/GenBank/DDBJ databases">
        <authorList>
            <person name="Gilroy R."/>
        </authorList>
    </citation>
    <scope>NUCLEOTIDE SEQUENCE</scope>
    <source>
        <strain evidence="2">CHK152-2994</strain>
    </source>
</reference>
<keyword evidence="1" id="KW-0812">Transmembrane</keyword>
<evidence type="ECO:0000313" key="2">
    <source>
        <dbReference type="EMBL" id="HIS82224.1"/>
    </source>
</evidence>
<dbReference type="AlphaFoldDB" id="A0A9D1K4C9"/>